<dbReference type="RefSeq" id="WP_332865430.1">
    <property type="nucleotide sequence ID" value="NZ_JBAFSM010000021.1"/>
</dbReference>
<protein>
    <submittedName>
        <fullName evidence="1">Thylakoid-associated protein</fullName>
    </submittedName>
</protein>
<reference evidence="1 2" key="1">
    <citation type="submission" date="2024-01" db="EMBL/GenBank/DDBJ databases">
        <title>Genomic insights into the taxonomy and metabolism of the cyanobacterium Pannus brasiliensis CCIBt3594.</title>
        <authorList>
            <person name="Machado M."/>
            <person name="Botero N.B."/>
            <person name="Andreote A.P.D."/>
            <person name="Feitosa A.M.T."/>
            <person name="Popin R."/>
            <person name="Sivonen K."/>
            <person name="Fiore M.F."/>
        </authorList>
    </citation>
    <scope>NUCLEOTIDE SEQUENCE [LARGE SCALE GENOMIC DNA]</scope>
    <source>
        <strain evidence="1 2">CCIBt3594</strain>
    </source>
</reference>
<comment type="caution">
    <text evidence="1">The sequence shown here is derived from an EMBL/GenBank/DDBJ whole genome shotgun (WGS) entry which is preliminary data.</text>
</comment>
<proteinExistence type="predicted"/>
<organism evidence="1 2">
    <name type="scientific">Pannus brasiliensis CCIBt3594</name>
    <dbReference type="NCBI Taxonomy" id="1427578"/>
    <lineage>
        <taxon>Bacteria</taxon>
        <taxon>Bacillati</taxon>
        <taxon>Cyanobacteriota</taxon>
        <taxon>Cyanophyceae</taxon>
        <taxon>Oscillatoriophycideae</taxon>
        <taxon>Chroococcales</taxon>
        <taxon>Microcystaceae</taxon>
        <taxon>Pannus</taxon>
    </lineage>
</organism>
<name>A0AAW9QWN3_9CHRO</name>
<evidence type="ECO:0000313" key="1">
    <source>
        <dbReference type="EMBL" id="MEG3437948.1"/>
    </source>
</evidence>
<dbReference type="EMBL" id="JBAFSM010000021">
    <property type="protein sequence ID" value="MEG3437948.1"/>
    <property type="molecule type" value="Genomic_DNA"/>
</dbReference>
<dbReference type="AlphaFoldDB" id="A0AAW9QWN3"/>
<gene>
    <name evidence="1" type="ORF">V0288_12540</name>
</gene>
<dbReference type="Proteomes" id="UP001328733">
    <property type="component" value="Unassembled WGS sequence"/>
</dbReference>
<sequence>MYANYFEEYQKQLADWQKQFLATWTSAIPSGKPVFEFPDSVKQSIELQEQLVKSYLESQETAAKIALENQKKFWEGYFDLARQSLATATKAA</sequence>
<accession>A0AAW9QWN3</accession>
<keyword evidence="2" id="KW-1185">Reference proteome</keyword>
<evidence type="ECO:0000313" key="2">
    <source>
        <dbReference type="Proteomes" id="UP001328733"/>
    </source>
</evidence>